<dbReference type="CDD" id="cd07067">
    <property type="entry name" value="HP_PGM_like"/>
    <property type="match status" value="1"/>
</dbReference>
<reference evidence="1 2" key="1">
    <citation type="submission" date="2019-06" db="EMBL/GenBank/DDBJ databases">
        <title>Draft genome sequence of Actinomyces johnsonii CCUG 34287T.</title>
        <authorList>
            <person name="Salva-Serra F."/>
            <person name="Cardew S."/>
            <person name="Moore E."/>
        </authorList>
    </citation>
    <scope>NUCLEOTIDE SEQUENCE [LARGE SCALE GENOMIC DNA]</scope>
    <source>
        <strain evidence="1 2">CCUG 34287</strain>
    </source>
</reference>
<dbReference type="Pfam" id="PF00300">
    <property type="entry name" value="His_Phos_1"/>
    <property type="match status" value="1"/>
</dbReference>
<dbReference type="InterPro" id="IPR013078">
    <property type="entry name" value="His_Pase_superF_clade-1"/>
</dbReference>
<dbReference type="GO" id="GO:0005737">
    <property type="term" value="C:cytoplasm"/>
    <property type="evidence" value="ECO:0007669"/>
    <property type="project" value="TreeGrafter"/>
</dbReference>
<evidence type="ECO:0000313" key="2">
    <source>
        <dbReference type="Proteomes" id="UP000319010"/>
    </source>
</evidence>
<protein>
    <submittedName>
        <fullName evidence="1">Histidine phosphatase family protein</fullName>
    </submittedName>
</protein>
<comment type="caution">
    <text evidence="1">The sequence shown here is derived from an EMBL/GenBank/DDBJ whole genome shotgun (WGS) entry which is preliminary data.</text>
</comment>
<dbReference type="GO" id="GO:0016791">
    <property type="term" value="F:phosphatase activity"/>
    <property type="evidence" value="ECO:0007669"/>
    <property type="project" value="TreeGrafter"/>
</dbReference>
<dbReference type="InterPro" id="IPR050275">
    <property type="entry name" value="PGM_Phosphatase"/>
</dbReference>
<dbReference type="SUPFAM" id="SSF53254">
    <property type="entry name" value="Phosphoglycerate mutase-like"/>
    <property type="match status" value="1"/>
</dbReference>
<accession>A0A508A1X6</accession>
<organism evidence="1 2">
    <name type="scientific">Actinomyces johnsonii</name>
    <dbReference type="NCBI Taxonomy" id="544581"/>
    <lineage>
        <taxon>Bacteria</taxon>
        <taxon>Bacillati</taxon>
        <taxon>Actinomycetota</taxon>
        <taxon>Actinomycetes</taxon>
        <taxon>Actinomycetales</taxon>
        <taxon>Actinomycetaceae</taxon>
        <taxon>Actinomyces</taxon>
    </lineage>
</organism>
<dbReference type="PANTHER" id="PTHR48100">
    <property type="entry name" value="BROAD-SPECIFICITY PHOSPHATASE YOR283W-RELATED"/>
    <property type="match status" value="1"/>
</dbReference>
<dbReference type="SMART" id="SM00855">
    <property type="entry name" value="PGAM"/>
    <property type="match status" value="1"/>
</dbReference>
<name>A0A508A1X6_9ACTO</name>
<dbReference type="Gene3D" id="3.40.50.1240">
    <property type="entry name" value="Phosphoglycerate mutase-like"/>
    <property type="match status" value="1"/>
</dbReference>
<proteinExistence type="predicted"/>
<evidence type="ECO:0000313" key="1">
    <source>
        <dbReference type="EMBL" id="TQD42723.1"/>
    </source>
</evidence>
<dbReference type="Proteomes" id="UP000319010">
    <property type="component" value="Unassembled WGS sequence"/>
</dbReference>
<dbReference type="AlphaFoldDB" id="A0A508A1X6"/>
<dbReference type="RefSeq" id="WP_039893294.1">
    <property type="nucleotide sequence ID" value="NZ_JASPFB010000008.1"/>
</dbReference>
<dbReference type="EMBL" id="VICB01000013">
    <property type="protein sequence ID" value="TQD42723.1"/>
    <property type="molecule type" value="Genomic_DNA"/>
</dbReference>
<dbReference type="InterPro" id="IPR029033">
    <property type="entry name" value="His_PPase_superfam"/>
</dbReference>
<gene>
    <name evidence="1" type="ORF">FK256_08810</name>
</gene>
<dbReference type="PANTHER" id="PTHR48100:SF58">
    <property type="entry name" value="PE-PGRS FAMILY PROTEIN PE_PGRS11"/>
    <property type="match status" value="1"/>
</dbReference>
<sequence length="223" mass="23566">MRLILVRHGRTVANVMQALDTDFPGNPLDDVGRREADGLPARLEEAGLIEALGSLWVSPILRARQTIAPIEAATGLSATIDSGLREVLAAELEMNTDARSVACYVDTTRAWMAGRPACRIPGSPEDGTDTLQRFDDAVGRIAEQTARAGASAALLVSHGTVLRLWTSLKAAPGSGVDPLWIADRPMHNTGITVVDGDPEAGWSLTSWDDGAWGEPSSAAAMSL</sequence>